<dbReference type="Pfam" id="PF01757">
    <property type="entry name" value="Acyl_transf_3"/>
    <property type="match status" value="1"/>
</dbReference>
<feature type="transmembrane region" description="Helical" evidence="1">
    <location>
        <begin position="203"/>
        <end position="222"/>
    </location>
</feature>
<keyword evidence="4" id="KW-1185">Reference proteome</keyword>
<dbReference type="GO" id="GO:0016747">
    <property type="term" value="F:acyltransferase activity, transferring groups other than amino-acyl groups"/>
    <property type="evidence" value="ECO:0007669"/>
    <property type="project" value="InterPro"/>
</dbReference>
<evidence type="ECO:0000313" key="3">
    <source>
        <dbReference type="EMBL" id="KAK0513514.1"/>
    </source>
</evidence>
<evidence type="ECO:0000259" key="2">
    <source>
        <dbReference type="Pfam" id="PF01757"/>
    </source>
</evidence>
<proteinExistence type="predicted"/>
<dbReference type="AlphaFoldDB" id="A0AA39R4I9"/>
<dbReference type="PANTHER" id="PTHR23028">
    <property type="entry name" value="ACETYLTRANSFERASE"/>
    <property type="match status" value="1"/>
</dbReference>
<gene>
    <name evidence="3" type="ORF">JMJ35_004500</name>
</gene>
<keyword evidence="1" id="KW-0812">Transmembrane</keyword>
<reference evidence="3" key="1">
    <citation type="submission" date="2023-03" db="EMBL/GenBank/DDBJ databases">
        <title>Complete genome of Cladonia borealis.</title>
        <authorList>
            <person name="Park H."/>
        </authorList>
    </citation>
    <scope>NUCLEOTIDE SEQUENCE</scope>
    <source>
        <strain evidence="3">ANT050790</strain>
    </source>
</reference>
<dbReference type="InterPro" id="IPR002656">
    <property type="entry name" value="Acyl_transf_3_dom"/>
</dbReference>
<feature type="transmembrane region" description="Helical" evidence="1">
    <location>
        <begin position="323"/>
        <end position="341"/>
    </location>
</feature>
<comment type="caution">
    <text evidence="3">The sequence shown here is derived from an EMBL/GenBank/DDBJ whole genome shotgun (WGS) entry which is preliminary data.</text>
</comment>
<evidence type="ECO:0000256" key="1">
    <source>
        <dbReference type="SAM" id="Phobius"/>
    </source>
</evidence>
<feature type="transmembrane region" description="Helical" evidence="1">
    <location>
        <begin position="44"/>
        <end position="62"/>
    </location>
</feature>
<feature type="transmembrane region" description="Helical" evidence="1">
    <location>
        <begin position="132"/>
        <end position="152"/>
    </location>
</feature>
<feature type="transmembrane region" description="Helical" evidence="1">
    <location>
        <begin position="82"/>
        <end position="100"/>
    </location>
</feature>
<evidence type="ECO:0000313" key="4">
    <source>
        <dbReference type="Proteomes" id="UP001166286"/>
    </source>
</evidence>
<dbReference type="PANTHER" id="PTHR23028:SF128">
    <property type="entry name" value="ACYLTRANSFERASE 3 DOMAIN-CONTAINING PROTEIN"/>
    <property type="match status" value="1"/>
</dbReference>
<organism evidence="3 4">
    <name type="scientific">Cladonia borealis</name>
    <dbReference type="NCBI Taxonomy" id="184061"/>
    <lineage>
        <taxon>Eukaryota</taxon>
        <taxon>Fungi</taxon>
        <taxon>Dikarya</taxon>
        <taxon>Ascomycota</taxon>
        <taxon>Pezizomycotina</taxon>
        <taxon>Lecanoromycetes</taxon>
        <taxon>OSLEUM clade</taxon>
        <taxon>Lecanoromycetidae</taxon>
        <taxon>Lecanorales</taxon>
        <taxon>Lecanorineae</taxon>
        <taxon>Cladoniaceae</taxon>
        <taxon>Cladonia</taxon>
    </lineage>
</organism>
<dbReference type="InterPro" id="IPR050879">
    <property type="entry name" value="Acyltransferase_3"/>
</dbReference>
<feature type="domain" description="Acyltransferase 3" evidence="2">
    <location>
        <begin position="35"/>
        <end position="394"/>
    </location>
</feature>
<sequence>MSATVGYLQAYAEKTRWKPTLGSKDASKKALLDTSWVDGLRGIAAVYVMFSHLTMAFARYIVRPADGEMGPQQWMQKPILRLVGQGQAWVACFIILSGFVNSLKAIKLARQGNIDGALSNLAISSFRRSFRLFLPATAATILSWFICQFGAYETARQSDAYWLYITSPQPSYSWGTAIEDLIRAVRNTWLFNPENVYDQPQWALLYLLEGSMVCFMAVLATVNLTSRWRISTLVLCWFWSWNWGIRIGDPMVCPDIFMGIILAELQHSDIPLSLSQFSPLFAPPMVLVALVLMSFPSEFHTWAPWCKLLLEWFQKVAPTNAELSRFWPTIGAQLLIVTATLSPHLRRALSHKYLLWLGKISFPLYLLHGSFMRSLLSWLLFSRSKLVEMEERSGEQTYIVMRYALPSYLTFFIAAPIFFGALFTAAHYWANKIEPHFGVITKRAEDLMFGKRERPLPLPTTKQERPD</sequence>
<protein>
    <recommendedName>
        <fullName evidence="2">Acyltransferase 3 domain-containing protein</fullName>
    </recommendedName>
</protein>
<feature type="transmembrane region" description="Helical" evidence="1">
    <location>
        <begin position="362"/>
        <end position="381"/>
    </location>
</feature>
<name>A0AA39R4I9_9LECA</name>
<dbReference type="EMBL" id="JAFEKC020000008">
    <property type="protein sequence ID" value="KAK0513514.1"/>
    <property type="molecule type" value="Genomic_DNA"/>
</dbReference>
<dbReference type="Proteomes" id="UP001166286">
    <property type="component" value="Unassembled WGS sequence"/>
</dbReference>
<keyword evidence="1" id="KW-0472">Membrane</keyword>
<accession>A0AA39R4I9</accession>
<keyword evidence="1" id="KW-1133">Transmembrane helix</keyword>
<feature type="transmembrane region" description="Helical" evidence="1">
    <location>
        <begin position="408"/>
        <end position="430"/>
    </location>
</feature>